<dbReference type="FunFam" id="1.10.10.10:FF:000087">
    <property type="entry name" value="Transcriptional adapter 2"/>
    <property type="match status" value="1"/>
</dbReference>
<dbReference type="GO" id="GO:0003713">
    <property type="term" value="F:transcription coactivator activity"/>
    <property type="evidence" value="ECO:0007669"/>
    <property type="project" value="InterPro"/>
</dbReference>
<keyword evidence="6 7" id="KW-0539">Nucleus</keyword>
<dbReference type="InterPro" id="IPR017884">
    <property type="entry name" value="SANT_dom"/>
</dbReference>
<dbReference type="Gene3D" id="1.10.10.60">
    <property type="entry name" value="Homeodomain-like"/>
    <property type="match status" value="1"/>
</dbReference>
<dbReference type="InterPro" id="IPR016827">
    <property type="entry name" value="Ada2/TADA2"/>
</dbReference>
<evidence type="ECO:0000256" key="3">
    <source>
        <dbReference type="ARBA" id="ARBA00022833"/>
    </source>
</evidence>
<evidence type="ECO:0000256" key="9">
    <source>
        <dbReference type="SAM" id="MobiDB-lite"/>
    </source>
</evidence>
<protein>
    <recommendedName>
        <fullName evidence="7">Transcriptional adapter</fullName>
    </recommendedName>
</protein>
<dbReference type="InterPro" id="IPR000433">
    <property type="entry name" value="Znf_ZZ"/>
</dbReference>
<proteinExistence type="predicted"/>
<sequence length="592" mass="67125">MEEGSTGRHYRTKRRRALDGGLLTQPTRGSFSGAGKKKALYNCKYCGKDLSHTLRVRSVGPSSGSGEEEDKGGFKGGATAGTTTDLCLECFSVGVEPWPHKRTHAYRVVEDLSVPIFDPEWGCDEELLLLEALEIYGPGNWSEIADHVGRKDKFECRNHYFELYINSPKAPLPVVPTQEQLQSRVNKRKEEEAEGKSGLKVASGKQEEAEWQGGAGSDTPDQANDSAGERSVEGSPLEGKAGKGEAQQQVDAARGEGDPNTLVFKGLSPQIRARAEGNQIEITGYNVKRDDFEPENDNDAEVALAELEIRNEDSKEERALKLEMLRIYHVRQRERYEKRKFVLDRHFLNVRKQQLVEKRRTREEKEIHACMRVFARFQTPDEHDELVGGICKEQRLRKRISELKEYRKMGILTLAEAEFYEQDKRRRESERERVKQMESYLQQRAYKSSKQERANRYFNRKSSVTDQEDGNGTSVVSGPGSSRELQGLRIEDPGKTEKIPNNLAMVTKQMEPADLTSTPYLDLLTKEEQDVCSSLRMLPVQYLSIKTGMVSLSKSQGGLDKQDAREFFKVDVYKLNRIHDYLVSKGDITAVD</sequence>
<keyword evidence="5 7" id="KW-0804">Transcription</keyword>
<dbReference type="Gene3D" id="1.10.10.10">
    <property type="entry name" value="Winged helix-like DNA-binding domain superfamily/Winged helix DNA-binding domain"/>
    <property type="match status" value="1"/>
</dbReference>
<dbReference type="CDD" id="cd02335">
    <property type="entry name" value="ZZ_ADA2"/>
    <property type="match status" value="1"/>
</dbReference>
<evidence type="ECO:0000259" key="13">
    <source>
        <dbReference type="PROSITE" id="PS51294"/>
    </source>
</evidence>
<dbReference type="Proteomes" id="UP000316726">
    <property type="component" value="Chromosome 14"/>
</dbReference>
<evidence type="ECO:0000313" key="14">
    <source>
        <dbReference type="EMBL" id="QDZ24601.1"/>
    </source>
</evidence>
<dbReference type="AlphaFoldDB" id="A0A5B8MW70"/>
<evidence type="ECO:0000313" key="15">
    <source>
        <dbReference type="Proteomes" id="UP000316726"/>
    </source>
</evidence>
<evidence type="ECO:0000259" key="10">
    <source>
        <dbReference type="PROSITE" id="PS50090"/>
    </source>
</evidence>
<evidence type="ECO:0000256" key="8">
    <source>
        <dbReference type="SAM" id="Coils"/>
    </source>
</evidence>
<evidence type="ECO:0000256" key="1">
    <source>
        <dbReference type="ARBA" id="ARBA00022723"/>
    </source>
</evidence>
<keyword evidence="3" id="KW-0862">Zinc</keyword>
<feature type="domain" description="HTH myb-type" evidence="13">
    <location>
        <begin position="124"/>
        <end position="168"/>
    </location>
</feature>
<keyword evidence="4 7" id="KW-0805">Transcription regulation</keyword>
<reference evidence="14 15" key="1">
    <citation type="submission" date="2018-07" db="EMBL/GenBank/DDBJ databases">
        <title>The complete nuclear genome of the prasinophyte Chloropicon primus (CCMP1205).</title>
        <authorList>
            <person name="Pombert J.-F."/>
            <person name="Otis C."/>
            <person name="Turmel M."/>
            <person name="Lemieux C."/>
        </authorList>
    </citation>
    <scope>NUCLEOTIDE SEQUENCE [LARGE SCALE GENOMIC DNA]</scope>
    <source>
        <strain evidence="14 15">CCMP1205</strain>
    </source>
</reference>
<dbReference type="STRING" id="1764295.A0A5B8MW70"/>
<keyword evidence="8" id="KW-0175">Coiled coil</keyword>
<gene>
    <name evidence="14" type="ORF">A3770_14p71190</name>
</gene>
<feature type="region of interest" description="Disordered" evidence="9">
    <location>
        <begin position="444"/>
        <end position="497"/>
    </location>
</feature>
<dbReference type="InterPro" id="IPR055141">
    <property type="entry name" value="TADA2A_B-like_dom"/>
</dbReference>
<evidence type="ECO:0000256" key="5">
    <source>
        <dbReference type="ARBA" id="ARBA00023163"/>
    </source>
</evidence>
<feature type="compositionally biased region" description="Basic and acidic residues" evidence="9">
    <location>
        <begin position="188"/>
        <end position="197"/>
    </location>
</feature>
<dbReference type="PROSITE" id="PS51293">
    <property type="entry name" value="SANT"/>
    <property type="match status" value="1"/>
</dbReference>
<dbReference type="EMBL" id="CP031047">
    <property type="protein sequence ID" value="QDZ24601.1"/>
    <property type="molecule type" value="Genomic_DNA"/>
</dbReference>
<dbReference type="OrthoDB" id="270417at2759"/>
<name>A0A5B8MW70_9CHLO</name>
<dbReference type="Pfam" id="PF00249">
    <property type="entry name" value="Myb_DNA-binding"/>
    <property type="match status" value="1"/>
</dbReference>
<dbReference type="InterPro" id="IPR017930">
    <property type="entry name" value="Myb_dom"/>
</dbReference>
<feature type="region of interest" description="Disordered" evidence="9">
    <location>
        <begin position="1"/>
        <end position="30"/>
    </location>
</feature>
<feature type="domain" description="SANT" evidence="12">
    <location>
        <begin position="116"/>
        <end position="168"/>
    </location>
</feature>
<dbReference type="PANTHER" id="PTHR12374:SF20">
    <property type="entry name" value="TRANSCRIPTIONAL ADAPTER 2-ALPHA"/>
    <property type="match status" value="1"/>
</dbReference>
<dbReference type="Pfam" id="PF04433">
    <property type="entry name" value="SWIRM"/>
    <property type="match status" value="1"/>
</dbReference>
<dbReference type="GO" id="GO:0005634">
    <property type="term" value="C:nucleus"/>
    <property type="evidence" value="ECO:0007669"/>
    <property type="project" value="UniProtKB-SubCell"/>
</dbReference>
<organism evidence="14 15">
    <name type="scientific">Chloropicon primus</name>
    <dbReference type="NCBI Taxonomy" id="1764295"/>
    <lineage>
        <taxon>Eukaryota</taxon>
        <taxon>Viridiplantae</taxon>
        <taxon>Chlorophyta</taxon>
        <taxon>Chloropicophyceae</taxon>
        <taxon>Chloropicales</taxon>
        <taxon>Chloropicaceae</taxon>
        <taxon>Chloropicon</taxon>
    </lineage>
</organism>
<dbReference type="PIRSF" id="PIRSF025024">
    <property type="entry name" value="Transcriptional_adaptor_2"/>
    <property type="match status" value="1"/>
</dbReference>
<dbReference type="PROSITE" id="PS50090">
    <property type="entry name" value="MYB_LIKE"/>
    <property type="match status" value="1"/>
</dbReference>
<evidence type="ECO:0000256" key="4">
    <source>
        <dbReference type="ARBA" id="ARBA00023015"/>
    </source>
</evidence>
<feature type="region of interest" description="Disordered" evidence="9">
    <location>
        <begin position="172"/>
        <end position="263"/>
    </location>
</feature>
<keyword evidence="15" id="KW-1185">Reference proteome</keyword>
<dbReference type="InterPro" id="IPR041983">
    <property type="entry name" value="ADA2-like_ZZ"/>
</dbReference>
<feature type="domain" description="SWIRM" evidence="11">
    <location>
        <begin position="504"/>
        <end position="592"/>
    </location>
</feature>
<dbReference type="InterPro" id="IPR009057">
    <property type="entry name" value="Homeodomain-like_sf"/>
</dbReference>
<dbReference type="Pfam" id="PF22941">
    <property type="entry name" value="TADA2A-like_3rd"/>
    <property type="match status" value="1"/>
</dbReference>
<dbReference type="PANTHER" id="PTHR12374">
    <property type="entry name" value="TRANSCRIPTIONAL ADAPTOR 2 ADA2 -RELATED"/>
    <property type="match status" value="1"/>
</dbReference>
<evidence type="ECO:0000259" key="12">
    <source>
        <dbReference type="PROSITE" id="PS51293"/>
    </source>
</evidence>
<comment type="subcellular location">
    <subcellularLocation>
        <location evidence="7">Nucleus</location>
    </subcellularLocation>
</comment>
<dbReference type="SMART" id="SM00717">
    <property type="entry name" value="SANT"/>
    <property type="match status" value="1"/>
</dbReference>
<dbReference type="PROSITE" id="PS50934">
    <property type="entry name" value="SWIRM"/>
    <property type="match status" value="1"/>
</dbReference>
<feature type="region of interest" description="Disordered" evidence="9">
    <location>
        <begin position="57"/>
        <end position="77"/>
    </location>
</feature>
<feature type="coiled-coil region" evidence="8">
    <location>
        <begin position="297"/>
        <end position="324"/>
    </location>
</feature>
<dbReference type="GO" id="GO:0006338">
    <property type="term" value="P:chromatin remodeling"/>
    <property type="evidence" value="ECO:0007669"/>
    <property type="project" value="TreeGrafter"/>
</dbReference>
<dbReference type="GO" id="GO:0006357">
    <property type="term" value="P:regulation of transcription by RNA polymerase II"/>
    <property type="evidence" value="ECO:0007669"/>
    <property type="project" value="InterPro"/>
</dbReference>
<feature type="domain" description="Myb-like" evidence="10">
    <location>
        <begin position="121"/>
        <end position="164"/>
    </location>
</feature>
<evidence type="ECO:0000256" key="7">
    <source>
        <dbReference type="PIRNR" id="PIRNR025024"/>
    </source>
</evidence>
<dbReference type="GO" id="GO:0003682">
    <property type="term" value="F:chromatin binding"/>
    <property type="evidence" value="ECO:0007669"/>
    <property type="project" value="TreeGrafter"/>
</dbReference>
<accession>A0A5B8MW70</accession>
<evidence type="ECO:0000259" key="11">
    <source>
        <dbReference type="PROSITE" id="PS50934"/>
    </source>
</evidence>
<dbReference type="InterPro" id="IPR036388">
    <property type="entry name" value="WH-like_DNA-bd_sf"/>
</dbReference>
<dbReference type="SUPFAM" id="SSF46689">
    <property type="entry name" value="Homeodomain-like"/>
    <property type="match status" value="2"/>
</dbReference>
<keyword evidence="1" id="KW-0479">Metal-binding</keyword>
<dbReference type="GO" id="GO:0008270">
    <property type="term" value="F:zinc ion binding"/>
    <property type="evidence" value="ECO:0007669"/>
    <property type="project" value="UniProtKB-KW"/>
</dbReference>
<dbReference type="InterPro" id="IPR007526">
    <property type="entry name" value="SWIRM"/>
</dbReference>
<dbReference type="InterPro" id="IPR001005">
    <property type="entry name" value="SANT/Myb"/>
</dbReference>
<evidence type="ECO:0000256" key="6">
    <source>
        <dbReference type="ARBA" id="ARBA00023242"/>
    </source>
</evidence>
<feature type="compositionally biased region" description="Polar residues" evidence="9">
    <location>
        <begin position="460"/>
        <end position="484"/>
    </location>
</feature>
<keyword evidence="2" id="KW-0863">Zinc-finger</keyword>
<dbReference type="CDD" id="cd00167">
    <property type="entry name" value="SANT"/>
    <property type="match status" value="1"/>
</dbReference>
<dbReference type="PROSITE" id="PS51294">
    <property type="entry name" value="HTH_MYB"/>
    <property type="match status" value="1"/>
</dbReference>
<evidence type="ECO:0000256" key="2">
    <source>
        <dbReference type="ARBA" id="ARBA00022771"/>
    </source>
</evidence>
<dbReference type="Pfam" id="PF25299">
    <property type="entry name" value="ZZ_ADA2"/>
    <property type="match status" value="1"/>
</dbReference>